<feature type="transmembrane region" description="Helical" evidence="4">
    <location>
        <begin position="104"/>
        <end position="125"/>
    </location>
</feature>
<organism evidence="6 7">
    <name type="scientific">Francisella tularensis</name>
    <dbReference type="NCBI Taxonomy" id="263"/>
    <lineage>
        <taxon>Bacteria</taxon>
        <taxon>Pseudomonadati</taxon>
        <taxon>Pseudomonadota</taxon>
        <taxon>Gammaproteobacteria</taxon>
        <taxon>Thiotrichales</taxon>
        <taxon>Francisellaceae</taxon>
        <taxon>Francisella</taxon>
    </lineage>
</organism>
<feature type="transmembrane region" description="Helical" evidence="4">
    <location>
        <begin position="132"/>
        <end position="153"/>
    </location>
</feature>
<dbReference type="InterPro" id="IPR020846">
    <property type="entry name" value="MFS_dom"/>
</dbReference>
<dbReference type="GO" id="GO:0022857">
    <property type="term" value="F:transmembrane transporter activity"/>
    <property type="evidence" value="ECO:0007669"/>
    <property type="project" value="InterPro"/>
</dbReference>
<dbReference type="PROSITE" id="PS50850">
    <property type="entry name" value="MFS"/>
    <property type="match status" value="1"/>
</dbReference>
<dbReference type="Gene3D" id="1.20.1250.20">
    <property type="entry name" value="MFS general substrate transporter like domains"/>
    <property type="match status" value="1"/>
</dbReference>
<feature type="transmembrane region" description="Helical" evidence="4">
    <location>
        <begin position="388"/>
        <end position="410"/>
    </location>
</feature>
<evidence type="ECO:0000313" key="6">
    <source>
        <dbReference type="EMBL" id="MWZ39825.1"/>
    </source>
</evidence>
<dbReference type="Pfam" id="PF07690">
    <property type="entry name" value="MFS_1"/>
    <property type="match status" value="1"/>
</dbReference>
<feature type="transmembrane region" description="Helical" evidence="4">
    <location>
        <begin position="45"/>
        <end position="63"/>
    </location>
</feature>
<evidence type="ECO:0000256" key="3">
    <source>
        <dbReference type="ARBA" id="ARBA00023136"/>
    </source>
</evidence>
<evidence type="ECO:0000313" key="7">
    <source>
        <dbReference type="Proteomes" id="UP000469081"/>
    </source>
</evidence>
<feature type="transmembrane region" description="Helical" evidence="4">
    <location>
        <begin position="75"/>
        <end position="92"/>
    </location>
</feature>
<dbReference type="Proteomes" id="UP000469081">
    <property type="component" value="Unassembled WGS sequence"/>
</dbReference>
<keyword evidence="1 4" id="KW-0812">Transmembrane</keyword>
<feature type="transmembrane region" description="Helical" evidence="4">
    <location>
        <begin position="222"/>
        <end position="244"/>
    </location>
</feature>
<name>A0A6I4RV29_FRATU</name>
<evidence type="ECO:0000256" key="2">
    <source>
        <dbReference type="ARBA" id="ARBA00022989"/>
    </source>
</evidence>
<feature type="transmembrane region" description="Helical" evidence="4">
    <location>
        <begin position="316"/>
        <end position="339"/>
    </location>
</feature>
<keyword evidence="2 4" id="KW-1133">Transmembrane helix</keyword>
<protein>
    <submittedName>
        <fullName evidence="6">MFS transporter</fullName>
    </submittedName>
</protein>
<feature type="transmembrane region" description="Helical" evidence="4">
    <location>
        <begin position="290"/>
        <end position="310"/>
    </location>
</feature>
<dbReference type="RefSeq" id="WP_011733618.1">
    <property type="nucleotide sequence ID" value="NZ_VJEZ01000005.1"/>
</dbReference>
<dbReference type="InterPro" id="IPR011701">
    <property type="entry name" value="MFS"/>
</dbReference>
<reference evidence="6 7" key="1">
    <citation type="submission" date="2019-06" db="EMBL/GenBank/DDBJ databases">
        <title>Phylogeography and genetic diversity of Francisella tularensis subsp. holarctica in France (1947-2018).</title>
        <authorList>
            <person name="Kevin M."/>
            <person name="Madani N."/>
            <person name="Maurin M."/>
        </authorList>
    </citation>
    <scope>NUCLEOTIDE SEQUENCE [LARGE SCALE GENOMIC DNA]</scope>
    <source>
        <strain evidence="6 7">ATCC 15482</strain>
    </source>
</reference>
<dbReference type="InterPro" id="IPR036259">
    <property type="entry name" value="MFS_trans_sf"/>
</dbReference>
<dbReference type="SUPFAM" id="SSF103473">
    <property type="entry name" value="MFS general substrate transporter"/>
    <property type="match status" value="1"/>
</dbReference>
<sequence>MSTYLRIQLFIVALFFTMVSAFLQIAPSVNGDFILERINISENLFVKLSTLYFLSYALLQIPYGYLIDSKGFEKILPFCIFAVLIGSLVYWLCDNHIFIGISRLIIGAGCASSYILVIFIATTYFKKTIIPLLISLGEISVGLGDYFAGNVYLYTFKYLGWHMSNLITIIMISLLFFYSMFLIRKIYKIKFALPTLTANRIKVPFKEIIHHIIKLAQKPTNIAIFIYSFLTWGIIMTFAGYWGKSYYINMHNYSKEYALSIQEIYWISFLIAVLIVGTCTNVIQQAKKYIIVLTLIGFIAHLIFIIPILFSYSMIIVITILCGISGSGIALGFFIIQYLNSQDKGLIISLNNLFVVLGAMVGQVIFSYLISFDFNKIFKLPNNINPYFYSGIIMLLICSILDLLAVIFIIRGVSVYQKNEYNNP</sequence>
<keyword evidence="3 4" id="KW-0472">Membrane</keyword>
<evidence type="ECO:0000259" key="5">
    <source>
        <dbReference type="PROSITE" id="PS50850"/>
    </source>
</evidence>
<feature type="domain" description="Major facilitator superfamily (MFS) profile" evidence="5">
    <location>
        <begin position="1"/>
        <end position="414"/>
    </location>
</feature>
<feature type="transmembrane region" description="Helical" evidence="4">
    <location>
        <begin position="7"/>
        <end position="25"/>
    </location>
</feature>
<dbReference type="EMBL" id="VJEZ01000005">
    <property type="protein sequence ID" value="MWZ39825.1"/>
    <property type="molecule type" value="Genomic_DNA"/>
</dbReference>
<accession>A0A6I4RV29</accession>
<feature type="transmembrane region" description="Helical" evidence="4">
    <location>
        <begin position="159"/>
        <end position="183"/>
    </location>
</feature>
<feature type="transmembrane region" description="Helical" evidence="4">
    <location>
        <begin position="264"/>
        <end position="283"/>
    </location>
</feature>
<evidence type="ECO:0000256" key="4">
    <source>
        <dbReference type="SAM" id="Phobius"/>
    </source>
</evidence>
<evidence type="ECO:0000256" key="1">
    <source>
        <dbReference type="ARBA" id="ARBA00022692"/>
    </source>
</evidence>
<dbReference type="CDD" id="cd06174">
    <property type="entry name" value="MFS"/>
    <property type="match status" value="1"/>
</dbReference>
<proteinExistence type="predicted"/>
<gene>
    <name evidence="6" type="ORF">FNC33_04595</name>
</gene>
<dbReference type="AlphaFoldDB" id="A0A6I4RV29"/>
<feature type="transmembrane region" description="Helical" evidence="4">
    <location>
        <begin position="346"/>
        <end position="368"/>
    </location>
</feature>
<comment type="caution">
    <text evidence="6">The sequence shown here is derived from an EMBL/GenBank/DDBJ whole genome shotgun (WGS) entry which is preliminary data.</text>
</comment>